<gene>
    <name evidence="2" type="ORF">COU06_01045</name>
</gene>
<dbReference type="GO" id="GO:0003677">
    <property type="term" value="F:DNA binding"/>
    <property type="evidence" value="ECO:0007669"/>
    <property type="project" value="InterPro"/>
</dbReference>
<evidence type="ECO:0000313" key="3">
    <source>
        <dbReference type="Proteomes" id="UP000229112"/>
    </source>
</evidence>
<comment type="caution">
    <text evidence="2">The sequence shown here is derived from an EMBL/GenBank/DDBJ whole genome shotgun (WGS) entry which is preliminary data.</text>
</comment>
<dbReference type="InterPro" id="IPR010982">
    <property type="entry name" value="Lambda_DNA-bd_dom_sf"/>
</dbReference>
<feature type="domain" description="HTH cro/C1-type" evidence="1">
    <location>
        <begin position="28"/>
        <end position="84"/>
    </location>
</feature>
<dbReference type="PROSITE" id="PS50943">
    <property type="entry name" value="HTH_CROC1"/>
    <property type="match status" value="1"/>
</dbReference>
<dbReference type="SUPFAM" id="SSF47413">
    <property type="entry name" value="lambda repressor-like DNA-binding domains"/>
    <property type="match status" value="1"/>
</dbReference>
<dbReference type="Proteomes" id="UP000229112">
    <property type="component" value="Unassembled WGS sequence"/>
</dbReference>
<sequence length="128" mass="14472">MKTIKLKNLEIKRLPRNEELAVDIGIMISKLRILRSLTQSELAKKINTKQSSIARVENGASLPSLSFLFKIAQACKTEINPPTFQVVEMYDDTLTTVFKNPAINSENLKEESYKEFEIKNSKAGLITI</sequence>
<name>A0A2M6WKC2_9BACT</name>
<organism evidence="2 3">
    <name type="scientific">Candidatus Harrisonbacteria bacterium CG10_big_fil_rev_8_21_14_0_10_38_8</name>
    <dbReference type="NCBI Taxonomy" id="1974582"/>
    <lineage>
        <taxon>Bacteria</taxon>
        <taxon>Candidatus Harrisoniibacteriota</taxon>
    </lineage>
</organism>
<dbReference type="AlphaFoldDB" id="A0A2M6WKC2"/>
<dbReference type="InterPro" id="IPR001387">
    <property type="entry name" value="Cro/C1-type_HTH"/>
</dbReference>
<dbReference type="EMBL" id="PFAY01000008">
    <property type="protein sequence ID" value="PIT93232.1"/>
    <property type="molecule type" value="Genomic_DNA"/>
</dbReference>
<proteinExistence type="predicted"/>
<dbReference type="Pfam" id="PF01381">
    <property type="entry name" value="HTH_3"/>
    <property type="match status" value="1"/>
</dbReference>
<protein>
    <recommendedName>
        <fullName evidence="1">HTH cro/C1-type domain-containing protein</fullName>
    </recommendedName>
</protein>
<dbReference type="Gene3D" id="1.10.260.40">
    <property type="entry name" value="lambda repressor-like DNA-binding domains"/>
    <property type="match status" value="1"/>
</dbReference>
<reference evidence="3" key="1">
    <citation type="submission" date="2017-09" db="EMBL/GenBank/DDBJ databases">
        <title>Depth-based differentiation of microbial function through sediment-hosted aquifers and enrichment of novel symbionts in the deep terrestrial subsurface.</title>
        <authorList>
            <person name="Probst A.J."/>
            <person name="Ladd B."/>
            <person name="Jarett J.K."/>
            <person name="Geller-Mcgrath D.E."/>
            <person name="Sieber C.M.K."/>
            <person name="Emerson J.B."/>
            <person name="Anantharaman K."/>
            <person name="Thomas B.C."/>
            <person name="Malmstrom R."/>
            <person name="Stieglmeier M."/>
            <person name="Klingl A."/>
            <person name="Woyke T."/>
            <person name="Ryan C.M."/>
            <person name="Banfield J.F."/>
        </authorList>
    </citation>
    <scope>NUCLEOTIDE SEQUENCE [LARGE SCALE GENOMIC DNA]</scope>
</reference>
<evidence type="ECO:0000313" key="2">
    <source>
        <dbReference type="EMBL" id="PIT93232.1"/>
    </source>
</evidence>
<dbReference type="SMART" id="SM00530">
    <property type="entry name" value="HTH_XRE"/>
    <property type="match status" value="1"/>
</dbReference>
<accession>A0A2M6WKC2</accession>
<evidence type="ECO:0000259" key="1">
    <source>
        <dbReference type="PROSITE" id="PS50943"/>
    </source>
</evidence>
<dbReference type="CDD" id="cd00093">
    <property type="entry name" value="HTH_XRE"/>
    <property type="match status" value="1"/>
</dbReference>